<dbReference type="InterPro" id="IPR017441">
    <property type="entry name" value="Protein_kinase_ATP_BS"/>
</dbReference>
<dbReference type="CDD" id="cd14014">
    <property type="entry name" value="STKc_PknB_like"/>
    <property type="match status" value="1"/>
</dbReference>
<dbReference type="InterPro" id="IPR011009">
    <property type="entry name" value="Kinase-like_dom_sf"/>
</dbReference>
<dbReference type="Gene3D" id="3.40.190.100">
    <property type="entry name" value="Glycine betaine-binding periplasmic protein, domain 2"/>
    <property type="match status" value="2"/>
</dbReference>
<dbReference type="CDD" id="cd13639">
    <property type="entry name" value="PBP2_OpuAC_like"/>
    <property type="match status" value="1"/>
</dbReference>
<dbReference type="InterPro" id="IPR000719">
    <property type="entry name" value="Prot_kinase_dom"/>
</dbReference>
<feature type="binding site" evidence="5">
    <location>
        <position position="43"/>
    </location>
    <ligand>
        <name>ATP</name>
        <dbReference type="ChEBI" id="CHEBI:30616"/>
    </ligand>
</feature>
<keyword evidence="3" id="KW-0418">Kinase</keyword>
<evidence type="ECO:0000259" key="6">
    <source>
        <dbReference type="PROSITE" id="PS50011"/>
    </source>
</evidence>
<dbReference type="InterPro" id="IPR007210">
    <property type="entry name" value="ABC_Gly_betaine_transp_sub-bd"/>
</dbReference>
<dbReference type="SUPFAM" id="SSF53850">
    <property type="entry name" value="Periplasmic binding protein-like II"/>
    <property type="match status" value="1"/>
</dbReference>
<reference evidence="8" key="1">
    <citation type="journal article" date="2019" name="Int. J. Syst. Evol. Microbiol.">
        <title>The Global Catalogue of Microorganisms (GCM) 10K type strain sequencing project: providing services to taxonomists for standard genome sequencing and annotation.</title>
        <authorList>
            <consortium name="The Broad Institute Genomics Platform"/>
            <consortium name="The Broad Institute Genome Sequencing Center for Infectious Disease"/>
            <person name="Wu L."/>
            <person name="Ma J."/>
        </authorList>
    </citation>
    <scope>NUCLEOTIDE SEQUENCE [LARGE SCALE GENOMIC DNA]</scope>
    <source>
        <strain evidence="8">IBRC-M 10908</strain>
    </source>
</reference>
<proteinExistence type="predicted"/>
<organism evidence="7 8">
    <name type="scientific">Salininema proteolyticum</name>
    <dbReference type="NCBI Taxonomy" id="1607685"/>
    <lineage>
        <taxon>Bacteria</taxon>
        <taxon>Bacillati</taxon>
        <taxon>Actinomycetota</taxon>
        <taxon>Actinomycetes</taxon>
        <taxon>Glycomycetales</taxon>
        <taxon>Glycomycetaceae</taxon>
        <taxon>Salininema</taxon>
    </lineage>
</organism>
<keyword evidence="1" id="KW-0808">Transferase</keyword>
<keyword evidence="2 5" id="KW-0547">Nucleotide-binding</keyword>
<evidence type="ECO:0000256" key="5">
    <source>
        <dbReference type="PROSITE-ProRule" id="PRU10141"/>
    </source>
</evidence>
<dbReference type="PROSITE" id="PS50011">
    <property type="entry name" value="PROTEIN_KINASE_DOM"/>
    <property type="match status" value="1"/>
</dbReference>
<dbReference type="Gene3D" id="3.30.200.20">
    <property type="entry name" value="Phosphorylase Kinase, domain 1"/>
    <property type="match status" value="1"/>
</dbReference>
<dbReference type="PROSITE" id="PS00107">
    <property type="entry name" value="PROTEIN_KINASE_ATP"/>
    <property type="match status" value="1"/>
</dbReference>
<dbReference type="EMBL" id="JBHSDK010000021">
    <property type="protein sequence ID" value="MFC4336722.1"/>
    <property type="molecule type" value="Genomic_DNA"/>
</dbReference>
<dbReference type="PANTHER" id="PTHR43289">
    <property type="entry name" value="MITOGEN-ACTIVATED PROTEIN KINASE KINASE KINASE 20-RELATED"/>
    <property type="match status" value="1"/>
</dbReference>
<feature type="domain" description="Protein kinase" evidence="6">
    <location>
        <begin position="15"/>
        <end position="278"/>
    </location>
</feature>
<dbReference type="InterPro" id="IPR008271">
    <property type="entry name" value="Ser/Thr_kinase_AS"/>
</dbReference>
<dbReference type="Gene3D" id="1.10.510.10">
    <property type="entry name" value="Transferase(Phosphotransferase) domain 1"/>
    <property type="match status" value="1"/>
</dbReference>
<dbReference type="PROSITE" id="PS00108">
    <property type="entry name" value="PROTEIN_KINASE_ST"/>
    <property type="match status" value="1"/>
</dbReference>
<evidence type="ECO:0000256" key="2">
    <source>
        <dbReference type="ARBA" id="ARBA00022741"/>
    </source>
</evidence>
<keyword evidence="4 5" id="KW-0067">ATP-binding</keyword>
<evidence type="ECO:0000256" key="4">
    <source>
        <dbReference type="ARBA" id="ARBA00022840"/>
    </source>
</evidence>
<dbReference type="Pfam" id="PF00069">
    <property type="entry name" value="Pkinase"/>
    <property type="match status" value="1"/>
</dbReference>
<evidence type="ECO:0000256" key="1">
    <source>
        <dbReference type="ARBA" id="ARBA00022679"/>
    </source>
</evidence>
<protein>
    <submittedName>
        <fullName evidence="7">Glycine betaine ABC transporter substrate-binding protein</fullName>
    </submittedName>
</protein>
<dbReference type="SMART" id="SM00220">
    <property type="entry name" value="S_TKc"/>
    <property type="match status" value="1"/>
</dbReference>
<comment type="caution">
    <text evidence="7">The sequence shown here is derived from an EMBL/GenBank/DDBJ whole genome shotgun (WGS) entry which is preliminary data.</text>
</comment>
<dbReference type="Proteomes" id="UP001595823">
    <property type="component" value="Unassembled WGS sequence"/>
</dbReference>
<dbReference type="Gene3D" id="3.10.105.10">
    <property type="entry name" value="Dipeptide-binding Protein, Domain 3"/>
    <property type="match status" value="2"/>
</dbReference>
<dbReference type="RefSeq" id="WP_380622914.1">
    <property type="nucleotide sequence ID" value="NZ_JBHSDK010000021.1"/>
</dbReference>
<sequence>MFSLSHNDPRQIGPFTLIAVLGEGAMGRVYLGLGAEGEMAAVKQVLPNLAQDPGFRRRFAMEVTAAHRVNGTSTVRLLGADTEAPQPWLATDFVLGPTLTEAVEEAGPLPEDHARRLGRDLAVALEDIHSVGLVHRDVKPSNVILAPDGAKLIDFGISRAVDYSASMALTQTGGAVGSPLYMSPEQADAKPLTAQSDVFSVGCVLAMASGGVNPFAGPSIPTVLYNVVHGEPSLSTVPEGMRDIVASCLRKDPAQRPAPARLRELLSGGEVASPLPFTASFTGAQQAEVNRFRAEFGERTTLADQGDTYALPVQPAGLADPPPRKRGKKVPLAIGSAVAALVLAVPLLWFVLREERPEEPAPPPDDGSTEEAGFELAAGEGEIEVAFVPWSDEDVVVSNLWKAVLEDAGYTVTLRAVEDVDVLYRGLDDGTFDLYFTSWLSKGHAFYWDEYGDGLEDFGSWYEGAGLNLTVPAYVEGVDGIEDLRGDPDLFNGEIIGIEQDSIPAKTIDDEVIPAYGLDGFDQVNTSGLAMVAELEAAVAEERPIVVGLWRPHWVYGAFDLKELDDPKGAFGEPEGLHIAGRSGFGEDFPNVAEAFRSFSMTQAELAALEAHVLRDPAYFDDRGAGVEEWLARNEFDEYLD</sequence>
<evidence type="ECO:0000313" key="8">
    <source>
        <dbReference type="Proteomes" id="UP001595823"/>
    </source>
</evidence>
<dbReference type="PANTHER" id="PTHR43289:SF34">
    <property type="entry name" value="SERINE_THREONINE-PROTEIN KINASE YBDM-RELATED"/>
    <property type="match status" value="1"/>
</dbReference>
<dbReference type="SUPFAM" id="SSF56112">
    <property type="entry name" value="Protein kinase-like (PK-like)"/>
    <property type="match status" value="1"/>
</dbReference>
<keyword evidence="8" id="KW-1185">Reference proteome</keyword>
<evidence type="ECO:0000256" key="3">
    <source>
        <dbReference type="ARBA" id="ARBA00022777"/>
    </source>
</evidence>
<gene>
    <name evidence="7" type="ORF">ACFPET_16095</name>
</gene>
<accession>A0ABV8U256</accession>
<name>A0ABV8U256_9ACTN</name>
<evidence type="ECO:0000313" key="7">
    <source>
        <dbReference type="EMBL" id="MFC4336722.1"/>
    </source>
</evidence>
<dbReference type="Pfam" id="PF04069">
    <property type="entry name" value="OpuAC"/>
    <property type="match status" value="1"/>
</dbReference>